<sequence length="308" mass="33996">MTLCGTLCCMLAGQAAFAAGSTPSDRHFDHDHYLIPGFSAHLIDTDMLVYQDLLAARRAARRRDTLRLRIALADANGHLLQMATPPALASLRDHIVSVSDGLRRAAAGHAALPWAPLIQSIRRLPMPNADRSARKRLLSTAGRGQALAEAGRFKAARLRIHRLISEIEITAHVFPIVRLRREVRSAVDAASHGGPHWQGASQAIKRAIHDTQWLIRPAGRDMIRAYDAAVAAYAEWPRQYDARRSLGQASWYLQHVSAMRRLADRFRKVADEHPLSLSDIAHLQHQLALGIHRSRDALSQHVGTASAG</sequence>
<accession>A0A1A6C8N3</accession>
<feature type="signal peptide" evidence="1">
    <location>
        <begin position="1"/>
        <end position="18"/>
    </location>
</feature>
<evidence type="ECO:0000313" key="3">
    <source>
        <dbReference type="Proteomes" id="UP000029273"/>
    </source>
</evidence>
<reference evidence="2 3" key="1">
    <citation type="journal article" date="2014" name="Genome Announc.">
        <title>Draft Genome Sequence of the Iron-Oxidizing, Acidophilic, and Halotolerant 'Thiobacillus prosperus' Type Strain DSM 5130.</title>
        <authorList>
            <person name="Ossandon F.J."/>
            <person name="Cardenas J.P."/>
            <person name="Corbett M."/>
            <person name="Quatrini R."/>
            <person name="Holmes D.S."/>
            <person name="Watkin E."/>
        </authorList>
    </citation>
    <scope>NUCLEOTIDE SEQUENCE [LARGE SCALE GENOMIC DNA]</scope>
    <source>
        <strain evidence="2 3">DSM 5130</strain>
    </source>
</reference>
<feature type="chain" id="PRO_5008343294" evidence="1">
    <location>
        <begin position="19"/>
        <end position="308"/>
    </location>
</feature>
<gene>
    <name evidence="2" type="ORF">Thpro_020644</name>
</gene>
<comment type="caution">
    <text evidence="2">The sequence shown here is derived from an EMBL/GenBank/DDBJ whole genome shotgun (WGS) entry which is preliminary data.</text>
</comment>
<organism evidence="2 3">
    <name type="scientific">Acidihalobacter prosperus</name>
    <dbReference type="NCBI Taxonomy" id="160660"/>
    <lineage>
        <taxon>Bacteria</taxon>
        <taxon>Pseudomonadati</taxon>
        <taxon>Pseudomonadota</taxon>
        <taxon>Gammaproteobacteria</taxon>
        <taxon>Chromatiales</taxon>
        <taxon>Ectothiorhodospiraceae</taxon>
        <taxon>Acidihalobacter</taxon>
    </lineage>
</organism>
<keyword evidence="1" id="KW-0732">Signal</keyword>
<protein>
    <submittedName>
        <fullName evidence="2">Uncharacterized protein</fullName>
    </submittedName>
</protein>
<evidence type="ECO:0000256" key="1">
    <source>
        <dbReference type="SAM" id="SignalP"/>
    </source>
</evidence>
<proteinExistence type="predicted"/>
<dbReference type="EMBL" id="JQSG02000001">
    <property type="protein sequence ID" value="OBS10928.1"/>
    <property type="molecule type" value="Genomic_DNA"/>
</dbReference>
<evidence type="ECO:0000313" key="2">
    <source>
        <dbReference type="EMBL" id="OBS10928.1"/>
    </source>
</evidence>
<name>A0A1A6C8N3_9GAMM</name>
<dbReference type="Proteomes" id="UP000029273">
    <property type="component" value="Unassembled WGS sequence"/>
</dbReference>
<dbReference type="AlphaFoldDB" id="A0A1A6C8N3"/>
<keyword evidence="3" id="KW-1185">Reference proteome</keyword>